<organism evidence="1 2">
    <name type="scientific">Trifolium medium</name>
    <dbReference type="NCBI Taxonomy" id="97028"/>
    <lineage>
        <taxon>Eukaryota</taxon>
        <taxon>Viridiplantae</taxon>
        <taxon>Streptophyta</taxon>
        <taxon>Embryophyta</taxon>
        <taxon>Tracheophyta</taxon>
        <taxon>Spermatophyta</taxon>
        <taxon>Magnoliopsida</taxon>
        <taxon>eudicotyledons</taxon>
        <taxon>Gunneridae</taxon>
        <taxon>Pentapetalae</taxon>
        <taxon>rosids</taxon>
        <taxon>fabids</taxon>
        <taxon>Fabales</taxon>
        <taxon>Fabaceae</taxon>
        <taxon>Papilionoideae</taxon>
        <taxon>50 kb inversion clade</taxon>
        <taxon>NPAAA clade</taxon>
        <taxon>Hologalegina</taxon>
        <taxon>IRL clade</taxon>
        <taxon>Trifolieae</taxon>
        <taxon>Trifolium</taxon>
    </lineage>
</organism>
<dbReference type="AlphaFoldDB" id="A0A392NPT6"/>
<accession>A0A392NPT6</accession>
<name>A0A392NPT6_9FABA</name>
<protein>
    <submittedName>
        <fullName evidence="1">3-isopropylmalate dehydratase large subunit</fullName>
    </submittedName>
</protein>
<reference evidence="1 2" key="1">
    <citation type="journal article" date="2018" name="Front. Plant Sci.">
        <title>Red Clover (Trifolium pratense) and Zigzag Clover (T. medium) - A Picture of Genomic Similarities and Differences.</title>
        <authorList>
            <person name="Dluhosova J."/>
            <person name="Istvanek J."/>
            <person name="Nedelnik J."/>
            <person name="Repkova J."/>
        </authorList>
    </citation>
    <scope>NUCLEOTIDE SEQUENCE [LARGE SCALE GENOMIC DNA]</scope>
    <source>
        <strain evidence="2">cv. 10/8</strain>
        <tissue evidence="1">Leaf</tissue>
    </source>
</reference>
<proteinExistence type="predicted"/>
<keyword evidence="2" id="KW-1185">Reference proteome</keyword>
<dbReference type="EMBL" id="LXQA010045590">
    <property type="protein sequence ID" value="MCI01230.1"/>
    <property type="molecule type" value="Genomic_DNA"/>
</dbReference>
<evidence type="ECO:0000313" key="1">
    <source>
        <dbReference type="EMBL" id="MCI01230.1"/>
    </source>
</evidence>
<comment type="caution">
    <text evidence="1">The sequence shown here is derived from an EMBL/GenBank/DDBJ whole genome shotgun (WGS) entry which is preliminary data.</text>
</comment>
<sequence length="107" mass="12630">MHDSFSEDLTPFWPDRILSNYTLHEPKYIEQQTPESNDSGVWVSKWMTECPFRSDYANIITNTASRMKLAINLVKSGNNVLNEDVLAKAAQHWKDEDEKRDHYRVKW</sequence>
<dbReference type="Proteomes" id="UP000265520">
    <property type="component" value="Unassembled WGS sequence"/>
</dbReference>
<evidence type="ECO:0000313" key="2">
    <source>
        <dbReference type="Proteomes" id="UP000265520"/>
    </source>
</evidence>